<comment type="caution">
    <text evidence="5">The sequence shown here is derived from an EMBL/GenBank/DDBJ whole genome shotgun (WGS) entry which is preliminary data.</text>
</comment>
<dbReference type="Pfam" id="PF00610">
    <property type="entry name" value="DEP"/>
    <property type="match status" value="1"/>
</dbReference>
<dbReference type="GO" id="GO:0009968">
    <property type="term" value="P:negative regulation of signal transduction"/>
    <property type="evidence" value="ECO:0007669"/>
    <property type="project" value="UniProtKB-KW"/>
</dbReference>
<dbReference type="PROSITE" id="PS50132">
    <property type="entry name" value="RGS"/>
    <property type="match status" value="1"/>
</dbReference>
<accession>A0AAN6M4T0</accession>
<dbReference type="InterPro" id="IPR058855">
    <property type="entry name" value="RGS1/SST2-like_Fungal-DR"/>
</dbReference>
<dbReference type="InterPro" id="IPR036388">
    <property type="entry name" value="WH-like_DNA-bd_sf"/>
</dbReference>
<dbReference type="SUPFAM" id="SSF46785">
    <property type="entry name" value="Winged helix' DNA-binding domain"/>
    <property type="match status" value="2"/>
</dbReference>
<evidence type="ECO:0000313" key="6">
    <source>
        <dbReference type="Proteomes" id="UP001280581"/>
    </source>
</evidence>
<evidence type="ECO:0000256" key="2">
    <source>
        <dbReference type="SAM" id="MobiDB-lite"/>
    </source>
</evidence>
<dbReference type="SMART" id="SM00315">
    <property type="entry name" value="RGS"/>
    <property type="match status" value="1"/>
</dbReference>
<dbReference type="PANTHER" id="PTHR10845">
    <property type="entry name" value="REGULATOR OF G PROTEIN SIGNALING"/>
    <property type="match status" value="1"/>
</dbReference>
<dbReference type="CDD" id="cd04450">
    <property type="entry name" value="DEP_RGS7-like"/>
    <property type="match status" value="1"/>
</dbReference>
<dbReference type="Gene3D" id="1.10.10.10">
    <property type="entry name" value="Winged helix-like DNA-binding domain superfamily/Winged helix DNA-binding domain"/>
    <property type="match status" value="2"/>
</dbReference>
<keyword evidence="1" id="KW-0734">Signal transduction inhibitor</keyword>
<feature type="domain" description="RGS" evidence="3">
    <location>
        <begin position="527"/>
        <end position="665"/>
    </location>
</feature>
<evidence type="ECO:0000259" key="3">
    <source>
        <dbReference type="PROSITE" id="PS50132"/>
    </source>
</evidence>
<name>A0AAN6M4T0_9PLEO</name>
<dbReference type="InterPro" id="IPR036305">
    <property type="entry name" value="RGS_sf"/>
</dbReference>
<evidence type="ECO:0000256" key="1">
    <source>
        <dbReference type="ARBA" id="ARBA00022700"/>
    </source>
</evidence>
<dbReference type="SMART" id="SM00049">
    <property type="entry name" value="DEP"/>
    <property type="match status" value="2"/>
</dbReference>
<dbReference type="InterPro" id="IPR036390">
    <property type="entry name" value="WH_DNA-bd_sf"/>
</dbReference>
<feature type="compositionally biased region" description="Low complexity" evidence="2">
    <location>
        <begin position="156"/>
        <end position="174"/>
    </location>
</feature>
<dbReference type="PANTHER" id="PTHR10845:SF192">
    <property type="entry name" value="DOUBLE HIT, ISOFORM B"/>
    <property type="match status" value="1"/>
</dbReference>
<dbReference type="AlphaFoldDB" id="A0AAN6M4T0"/>
<feature type="compositionally biased region" description="Basic and acidic residues" evidence="2">
    <location>
        <begin position="140"/>
        <end position="155"/>
    </location>
</feature>
<proteinExistence type="predicted"/>
<feature type="compositionally biased region" description="Low complexity" evidence="2">
    <location>
        <begin position="70"/>
        <end position="104"/>
    </location>
</feature>
<dbReference type="PROSITE" id="PS50186">
    <property type="entry name" value="DEP"/>
    <property type="match status" value="1"/>
</dbReference>
<sequence length="689" mass="76265">MPLPQLLDVYQHCAASSCPLTLVCHLPPVHCCPPARQHHNPPQHADPVVSGAPASSDRVAAAQDEPAAVPQLPSLQRPSLPPSRSSSSSASSTPSSRRATLTSRFPLLRTHVRASTISHALPTSFLLPSAPRASTSSARGRLDYPSDEHAFREPSEASSSGSTRARSARSPASTPDALLPDSKTAGTPDKRKLSAKLAKAGDKKMHQTSSRLLRMTDDERPYTRDFKDLFSTLMVSLPLTPHRVRFRMIDFTFTSDEAITNLGSLKFSQSNRMPDPKDASRVVTTTTTTTFSMAKEMARSVCTRFYEAKFIESVEGKFDFNNKSSVWQLSPKGIHILERFCARNGIQSTHVKAVIESARNPHQLVILERSHETDKLHHDEQTIEIIFRRFVGNSANETQSDSDSIHEFGKCDVGVRTIKHKPTPNRPYEHTFNGRNAAEWLMDCSTMVDRREAIEICSMFLQLGLIAPVDARNSSEKFQPAKQVHYYITQHGERIAGWSLADEIATTPDANGAKARDGAARDSNSNRTNVIIRNPSWRLLYREFLKETMCEENLSFYIEVQDFNTQYRNAVNATGENKIETIRETLAAAYGLYNAFLAPGSPNELNIDHALRTQLATRMTRAVGDDTAMMQSLIEVASLFEKAQNSIFKLMSSDSVPKFIKHPKYGPQLRGLDAAAAAAYAQGSGPTRA</sequence>
<dbReference type="InterPro" id="IPR044926">
    <property type="entry name" value="RGS_subdomain_2"/>
</dbReference>
<dbReference type="Pfam" id="PF00615">
    <property type="entry name" value="RGS"/>
    <property type="match status" value="1"/>
</dbReference>
<reference evidence="5 6" key="1">
    <citation type="submission" date="2021-02" db="EMBL/GenBank/DDBJ databases">
        <title>Genome assembly of Pseudopithomyces chartarum.</title>
        <authorList>
            <person name="Jauregui R."/>
            <person name="Singh J."/>
            <person name="Voisey C."/>
        </authorList>
    </citation>
    <scope>NUCLEOTIDE SEQUENCE [LARGE SCALE GENOMIC DNA]</scope>
    <source>
        <strain evidence="5 6">AGR01</strain>
    </source>
</reference>
<feature type="region of interest" description="Disordered" evidence="2">
    <location>
        <begin position="37"/>
        <end position="104"/>
    </location>
</feature>
<evidence type="ECO:0000313" key="5">
    <source>
        <dbReference type="EMBL" id="KAK3216385.1"/>
    </source>
</evidence>
<evidence type="ECO:0008006" key="7">
    <source>
        <dbReference type="Google" id="ProtNLM"/>
    </source>
</evidence>
<feature type="compositionally biased region" description="Low complexity" evidence="2">
    <location>
        <begin position="128"/>
        <end position="139"/>
    </location>
</feature>
<organism evidence="5 6">
    <name type="scientific">Pseudopithomyces chartarum</name>
    <dbReference type="NCBI Taxonomy" id="1892770"/>
    <lineage>
        <taxon>Eukaryota</taxon>
        <taxon>Fungi</taxon>
        <taxon>Dikarya</taxon>
        <taxon>Ascomycota</taxon>
        <taxon>Pezizomycotina</taxon>
        <taxon>Dothideomycetes</taxon>
        <taxon>Pleosporomycetidae</taxon>
        <taxon>Pleosporales</taxon>
        <taxon>Massarineae</taxon>
        <taxon>Didymosphaeriaceae</taxon>
        <taxon>Pseudopithomyces</taxon>
    </lineage>
</organism>
<dbReference type="EMBL" id="WVTA01000002">
    <property type="protein sequence ID" value="KAK3216385.1"/>
    <property type="molecule type" value="Genomic_DNA"/>
</dbReference>
<dbReference type="Gene3D" id="1.10.167.10">
    <property type="entry name" value="Regulator of G-protein Signalling 4, domain 2"/>
    <property type="match status" value="1"/>
</dbReference>
<evidence type="ECO:0000259" key="4">
    <source>
        <dbReference type="PROSITE" id="PS50186"/>
    </source>
</evidence>
<protein>
    <recommendedName>
        <fullName evidence="7">RGS-domain-containing protein</fullName>
    </recommendedName>
</protein>
<feature type="region of interest" description="Disordered" evidence="2">
    <location>
        <begin position="127"/>
        <end position="208"/>
    </location>
</feature>
<dbReference type="CDD" id="cd08708">
    <property type="entry name" value="RGS_FLBA"/>
    <property type="match status" value="1"/>
</dbReference>
<dbReference type="Pfam" id="PF25889">
    <property type="entry name" value="WHD_Fungal_DR"/>
    <property type="match status" value="1"/>
</dbReference>
<dbReference type="InterPro" id="IPR000591">
    <property type="entry name" value="DEP_dom"/>
</dbReference>
<gene>
    <name evidence="5" type="ORF">GRF29_8g3133199</name>
</gene>
<dbReference type="Proteomes" id="UP001280581">
    <property type="component" value="Unassembled WGS sequence"/>
</dbReference>
<keyword evidence="6" id="KW-1185">Reference proteome</keyword>
<dbReference type="GO" id="GO:0035556">
    <property type="term" value="P:intracellular signal transduction"/>
    <property type="evidence" value="ECO:0007669"/>
    <property type="project" value="InterPro"/>
</dbReference>
<dbReference type="SUPFAM" id="SSF48097">
    <property type="entry name" value="Regulator of G-protein signaling, RGS"/>
    <property type="match status" value="1"/>
</dbReference>
<feature type="domain" description="DEP" evidence="4">
    <location>
        <begin position="428"/>
        <end position="490"/>
    </location>
</feature>
<dbReference type="PRINTS" id="PR01301">
    <property type="entry name" value="RGSPROTEIN"/>
</dbReference>
<dbReference type="InterPro" id="IPR016137">
    <property type="entry name" value="RGS"/>
</dbReference>